<reference evidence="1" key="1">
    <citation type="submission" date="2022-05" db="EMBL/GenBank/DDBJ databases">
        <title>Genomic analysis of Brachybacterium sp. CBA3104.</title>
        <authorList>
            <person name="Roh S.W."/>
            <person name="Kim Y.B."/>
            <person name="Kim Y."/>
        </authorList>
    </citation>
    <scope>NUCLEOTIDE SEQUENCE</scope>
    <source>
        <strain evidence="1">CBA3104</strain>
    </source>
</reference>
<evidence type="ECO:0008006" key="3">
    <source>
        <dbReference type="Google" id="ProtNLM"/>
    </source>
</evidence>
<dbReference type="EMBL" id="CP097218">
    <property type="protein sequence ID" value="UQN30147.1"/>
    <property type="molecule type" value="Genomic_DNA"/>
</dbReference>
<dbReference type="SUPFAM" id="SSF46689">
    <property type="entry name" value="Homeodomain-like"/>
    <property type="match status" value="1"/>
</dbReference>
<evidence type="ECO:0000313" key="2">
    <source>
        <dbReference type="Proteomes" id="UP001055868"/>
    </source>
</evidence>
<sequence>MHARRAGALLPESRDPIAQRVLDSAREVLAQQPGAAVTLDEVISAARVEPAGARRLWSSDQDLMVGLIARDLLEASRRVSRALREDPGRARPDRLCLHLVESLRSRVLVCALQRADGDLLGDAVDDPRTVQLTRQLMPVGLVGEMVGIWREHGLVCLVCEADHQAFSLQCLLRGFMDPLMAGVPLHGSHARDDIATETFAAAVDRVLGRGPASDGPTRDRPDRDAEAESLAAASADVRRLLAERTASVHSLLGL</sequence>
<proteinExistence type="predicted"/>
<protein>
    <recommendedName>
        <fullName evidence="3">TetR family transcriptional regulator</fullName>
    </recommendedName>
</protein>
<dbReference type="RefSeq" id="WP_249479313.1">
    <property type="nucleotide sequence ID" value="NZ_CP097218.1"/>
</dbReference>
<organism evidence="1 2">
    <name type="scientific">Brachybacterium kimchii</name>
    <dbReference type="NCBI Taxonomy" id="2942909"/>
    <lineage>
        <taxon>Bacteria</taxon>
        <taxon>Bacillati</taxon>
        <taxon>Actinomycetota</taxon>
        <taxon>Actinomycetes</taxon>
        <taxon>Micrococcales</taxon>
        <taxon>Dermabacteraceae</taxon>
        <taxon>Brachybacterium</taxon>
    </lineage>
</organism>
<gene>
    <name evidence="1" type="ORF">M4486_02010</name>
</gene>
<evidence type="ECO:0000313" key="1">
    <source>
        <dbReference type="EMBL" id="UQN30147.1"/>
    </source>
</evidence>
<name>A0ABY4N6G7_9MICO</name>
<keyword evidence="2" id="KW-1185">Reference proteome</keyword>
<dbReference type="Proteomes" id="UP001055868">
    <property type="component" value="Chromosome"/>
</dbReference>
<dbReference type="Gene3D" id="1.10.357.10">
    <property type="entry name" value="Tetracycline Repressor, domain 2"/>
    <property type="match status" value="1"/>
</dbReference>
<dbReference type="InterPro" id="IPR009057">
    <property type="entry name" value="Homeodomain-like_sf"/>
</dbReference>
<accession>A0ABY4N6G7</accession>